<evidence type="ECO:0000313" key="2">
    <source>
        <dbReference type="EMBL" id="EFN88716.1"/>
    </source>
</evidence>
<dbReference type="AlphaFoldDB" id="E2B6H2"/>
<keyword evidence="3" id="KW-1185">Reference proteome</keyword>
<dbReference type="EMBL" id="GL445973">
    <property type="protein sequence ID" value="EFN88716.1"/>
    <property type="molecule type" value="Genomic_DNA"/>
</dbReference>
<feature type="compositionally biased region" description="Basic and acidic residues" evidence="1">
    <location>
        <begin position="1"/>
        <end position="11"/>
    </location>
</feature>
<dbReference type="Proteomes" id="UP000008237">
    <property type="component" value="Unassembled WGS sequence"/>
</dbReference>
<gene>
    <name evidence="2" type="ORF">EAI_03280</name>
</gene>
<name>E2B6H2_HARSA</name>
<sequence>MVTRERAEPARRVRSSSSQAAAARGYSRSLLRSDGKSQVDNAVVGDRAVGDDKVILEVTGKDNPAALIATFNGIVMNGWLDCDEFTDATVPIRKPQGKSK</sequence>
<protein>
    <submittedName>
        <fullName evidence="2">Uncharacterized protein</fullName>
    </submittedName>
</protein>
<feature type="region of interest" description="Disordered" evidence="1">
    <location>
        <begin position="1"/>
        <end position="37"/>
    </location>
</feature>
<evidence type="ECO:0000256" key="1">
    <source>
        <dbReference type="SAM" id="MobiDB-lite"/>
    </source>
</evidence>
<organism evidence="3">
    <name type="scientific">Harpegnathos saltator</name>
    <name type="common">Jerdon's jumping ant</name>
    <dbReference type="NCBI Taxonomy" id="610380"/>
    <lineage>
        <taxon>Eukaryota</taxon>
        <taxon>Metazoa</taxon>
        <taxon>Ecdysozoa</taxon>
        <taxon>Arthropoda</taxon>
        <taxon>Hexapoda</taxon>
        <taxon>Insecta</taxon>
        <taxon>Pterygota</taxon>
        <taxon>Neoptera</taxon>
        <taxon>Endopterygota</taxon>
        <taxon>Hymenoptera</taxon>
        <taxon>Apocrita</taxon>
        <taxon>Aculeata</taxon>
        <taxon>Formicoidea</taxon>
        <taxon>Formicidae</taxon>
        <taxon>Ponerinae</taxon>
        <taxon>Ponerini</taxon>
        <taxon>Harpegnathos</taxon>
    </lineage>
</organism>
<accession>E2B6H2</accession>
<reference evidence="2 3" key="1">
    <citation type="journal article" date="2010" name="Science">
        <title>Genomic comparison of the ants Camponotus floridanus and Harpegnathos saltator.</title>
        <authorList>
            <person name="Bonasio R."/>
            <person name="Zhang G."/>
            <person name="Ye C."/>
            <person name="Mutti N.S."/>
            <person name="Fang X."/>
            <person name="Qin N."/>
            <person name="Donahue G."/>
            <person name="Yang P."/>
            <person name="Li Q."/>
            <person name="Li C."/>
            <person name="Zhang P."/>
            <person name="Huang Z."/>
            <person name="Berger S.L."/>
            <person name="Reinberg D."/>
            <person name="Wang J."/>
            <person name="Liebig J."/>
        </authorList>
    </citation>
    <scope>NUCLEOTIDE SEQUENCE [LARGE SCALE GENOMIC DNA]</scope>
    <source>
        <strain evidence="2 3">R22 G/1</strain>
    </source>
</reference>
<evidence type="ECO:0000313" key="3">
    <source>
        <dbReference type="Proteomes" id="UP000008237"/>
    </source>
</evidence>
<feature type="compositionally biased region" description="Low complexity" evidence="1">
    <location>
        <begin position="15"/>
        <end position="29"/>
    </location>
</feature>
<proteinExistence type="predicted"/>
<dbReference type="InParanoid" id="E2B6H2"/>